<gene>
    <name evidence="1" type="ORF">A2663_01315</name>
</gene>
<evidence type="ECO:0000313" key="1">
    <source>
        <dbReference type="EMBL" id="OGY46962.1"/>
    </source>
</evidence>
<evidence type="ECO:0000313" key="2">
    <source>
        <dbReference type="Proteomes" id="UP000178432"/>
    </source>
</evidence>
<dbReference type="AlphaFoldDB" id="A0A1G1Y3T5"/>
<proteinExistence type="predicted"/>
<name>A0A1G1Y3T5_9BACT</name>
<comment type="caution">
    <text evidence="1">The sequence shown here is derived from an EMBL/GenBank/DDBJ whole genome shotgun (WGS) entry which is preliminary data.</text>
</comment>
<sequence length="77" mass="8746">MGFFDSPKIFKTHEQIRKALFLITSLDQKQKEIVYEALAGELDDNGVSAEEIKRVVRELRAKGLISEIDKASLLKLI</sequence>
<protein>
    <submittedName>
        <fullName evidence="1">Uncharacterized protein</fullName>
    </submittedName>
</protein>
<dbReference type="Proteomes" id="UP000178432">
    <property type="component" value="Unassembled WGS sequence"/>
</dbReference>
<reference evidence="1 2" key="1">
    <citation type="journal article" date="2016" name="Nat. Commun.">
        <title>Thousands of microbial genomes shed light on interconnected biogeochemical processes in an aquifer system.</title>
        <authorList>
            <person name="Anantharaman K."/>
            <person name="Brown C.T."/>
            <person name="Hug L.A."/>
            <person name="Sharon I."/>
            <person name="Castelle C.J."/>
            <person name="Probst A.J."/>
            <person name="Thomas B.C."/>
            <person name="Singh A."/>
            <person name="Wilkins M.J."/>
            <person name="Karaoz U."/>
            <person name="Brodie E.L."/>
            <person name="Williams K.H."/>
            <person name="Hubbard S.S."/>
            <person name="Banfield J.F."/>
        </authorList>
    </citation>
    <scope>NUCLEOTIDE SEQUENCE [LARGE SCALE GENOMIC DNA]</scope>
</reference>
<dbReference type="EMBL" id="MHIF01000051">
    <property type="protein sequence ID" value="OGY46962.1"/>
    <property type="molecule type" value="Genomic_DNA"/>
</dbReference>
<organism evidence="1 2">
    <name type="scientific">Candidatus Buchananbacteria bacterium RIFCSPHIGHO2_01_FULL_46_12</name>
    <dbReference type="NCBI Taxonomy" id="1797536"/>
    <lineage>
        <taxon>Bacteria</taxon>
        <taxon>Candidatus Buchananiibacteriota</taxon>
    </lineage>
</organism>
<accession>A0A1G1Y3T5</accession>